<dbReference type="Pfam" id="PF00027">
    <property type="entry name" value="cNMP_binding"/>
    <property type="match status" value="1"/>
</dbReference>
<dbReference type="SMART" id="SM00100">
    <property type="entry name" value="cNMP"/>
    <property type="match status" value="1"/>
</dbReference>
<dbReference type="STRING" id="1526658.BHK69_15170"/>
<evidence type="ECO:0000313" key="6">
    <source>
        <dbReference type="Proteomes" id="UP000094969"/>
    </source>
</evidence>
<dbReference type="SUPFAM" id="SSF46785">
    <property type="entry name" value="Winged helix' DNA-binding domain"/>
    <property type="match status" value="1"/>
</dbReference>
<dbReference type="PROSITE" id="PS51063">
    <property type="entry name" value="HTH_CRP_2"/>
    <property type="match status" value="1"/>
</dbReference>
<name>A0A1D7U2L2_9HYPH</name>
<evidence type="ECO:0000256" key="3">
    <source>
        <dbReference type="ARBA" id="ARBA00023163"/>
    </source>
</evidence>
<dbReference type="Proteomes" id="UP000094969">
    <property type="component" value="Chromosome"/>
</dbReference>
<reference evidence="5 6" key="1">
    <citation type="journal article" date="2015" name="Antonie Van Leeuwenhoek">
        <title>Bosea vaviloviae sp. nov., a new species of slow-growing rhizobia isolated from nodules of the relict species Vavilovia formosa (Stev.) Fed.</title>
        <authorList>
            <person name="Safronova V.I."/>
            <person name="Kuznetsova I.G."/>
            <person name="Sazanova A.L."/>
            <person name="Kimeklis A.K."/>
            <person name="Belimov A.A."/>
            <person name="Andronov E.E."/>
            <person name="Pinaev A.G."/>
            <person name="Chizhevskaya E.P."/>
            <person name="Pukhaev A.R."/>
            <person name="Popov K.P."/>
            <person name="Willems A."/>
            <person name="Tikhonovich I.A."/>
        </authorList>
    </citation>
    <scope>NUCLEOTIDE SEQUENCE [LARGE SCALE GENOMIC DNA]</scope>
    <source>
        <strain evidence="5 6">Vaf18</strain>
    </source>
</reference>
<organism evidence="5 6">
    <name type="scientific">Bosea vaviloviae</name>
    <dbReference type="NCBI Taxonomy" id="1526658"/>
    <lineage>
        <taxon>Bacteria</taxon>
        <taxon>Pseudomonadati</taxon>
        <taxon>Pseudomonadota</taxon>
        <taxon>Alphaproteobacteria</taxon>
        <taxon>Hyphomicrobiales</taxon>
        <taxon>Boseaceae</taxon>
        <taxon>Bosea</taxon>
    </lineage>
</organism>
<evidence type="ECO:0000313" key="5">
    <source>
        <dbReference type="EMBL" id="AOO81616.1"/>
    </source>
</evidence>
<keyword evidence="3" id="KW-0804">Transcription</keyword>
<protein>
    <submittedName>
        <fullName evidence="5">Crp/Fnr family transcriptional regulator</fullName>
    </submittedName>
</protein>
<dbReference type="GO" id="GO:0006355">
    <property type="term" value="P:regulation of DNA-templated transcription"/>
    <property type="evidence" value="ECO:0007669"/>
    <property type="project" value="InterPro"/>
</dbReference>
<keyword evidence="1" id="KW-0805">Transcription regulation</keyword>
<dbReference type="InterPro" id="IPR000595">
    <property type="entry name" value="cNMP-bd_dom"/>
</dbReference>
<keyword evidence="2" id="KW-0238">DNA-binding</keyword>
<dbReference type="CDD" id="cd00038">
    <property type="entry name" value="CAP_ED"/>
    <property type="match status" value="1"/>
</dbReference>
<evidence type="ECO:0000256" key="2">
    <source>
        <dbReference type="ARBA" id="ARBA00023125"/>
    </source>
</evidence>
<dbReference type="Pfam" id="PF13545">
    <property type="entry name" value="HTH_Crp_2"/>
    <property type="match status" value="1"/>
</dbReference>
<evidence type="ECO:0000259" key="4">
    <source>
        <dbReference type="PROSITE" id="PS51063"/>
    </source>
</evidence>
<feature type="domain" description="HTH crp-type" evidence="4">
    <location>
        <begin position="145"/>
        <end position="219"/>
    </location>
</feature>
<dbReference type="InterPro" id="IPR014710">
    <property type="entry name" value="RmlC-like_jellyroll"/>
</dbReference>
<dbReference type="Gene3D" id="2.60.120.10">
    <property type="entry name" value="Jelly Rolls"/>
    <property type="match status" value="1"/>
</dbReference>
<dbReference type="SMART" id="SM00419">
    <property type="entry name" value="HTH_CRP"/>
    <property type="match status" value="1"/>
</dbReference>
<sequence>MLQLLLRKLELRAPLEDADRVAFLGLPSRVQKVEPSVYLVREGDRPDHSCVILQGFALRHKTTETGERQILSFHLDGDFVDLEGALLNVADHNVQTLTRCDIAFIPRSAVRELILARPTIGMAMWVDTLIDASVFREWILNVGKRDGFARVAHLLCEIGRRLEVAGLANSRGFDLPMTQEQLADATGMSVVHVSRVLKRLAGKQLIKREKRSVQIPDWERLRKAAGFSELYLHLDQVARGSKADRSL</sequence>
<dbReference type="InterPro" id="IPR018490">
    <property type="entry name" value="cNMP-bd_dom_sf"/>
</dbReference>
<proteinExistence type="predicted"/>
<dbReference type="InterPro" id="IPR012318">
    <property type="entry name" value="HTH_CRP"/>
</dbReference>
<dbReference type="SUPFAM" id="SSF51206">
    <property type="entry name" value="cAMP-binding domain-like"/>
    <property type="match status" value="1"/>
</dbReference>
<keyword evidence="6" id="KW-1185">Reference proteome</keyword>
<dbReference type="Gene3D" id="1.10.10.10">
    <property type="entry name" value="Winged helix-like DNA-binding domain superfamily/Winged helix DNA-binding domain"/>
    <property type="match status" value="1"/>
</dbReference>
<accession>A0A1D7U2L2</accession>
<dbReference type="AlphaFoldDB" id="A0A1D7U2L2"/>
<evidence type="ECO:0000256" key="1">
    <source>
        <dbReference type="ARBA" id="ARBA00023015"/>
    </source>
</evidence>
<dbReference type="KEGG" id="bvv:BHK69_15170"/>
<dbReference type="InterPro" id="IPR036388">
    <property type="entry name" value="WH-like_DNA-bd_sf"/>
</dbReference>
<dbReference type="GO" id="GO:0003677">
    <property type="term" value="F:DNA binding"/>
    <property type="evidence" value="ECO:0007669"/>
    <property type="project" value="UniProtKB-KW"/>
</dbReference>
<dbReference type="EMBL" id="CP017147">
    <property type="protein sequence ID" value="AOO81616.1"/>
    <property type="molecule type" value="Genomic_DNA"/>
</dbReference>
<dbReference type="InterPro" id="IPR036390">
    <property type="entry name" value="WH_DNA-bd_sf"/>
</dbReference>
<gene>
    <name evidence="5" type="ORF">BHK69_15170</name>
</gene>